<keyword evidence="4" id="KW-1185">Reference proteome</keyword>
<evidence type="ECO:0000256" key="1">
    <source>
        <dbReference type="ARBA" id="ARBA00006817"/>
    </source>
</evidence>
<dbReference type="Pfam" id="PF08327">
    <property type="entry name" value="AHSA1"/>
    <property type="match status" value="1"/>
</dbReference>
<dbReference type="InterPro" id="IPR023393">
    <property type="entry name" value="START-like_dom_sf"/>
</dbReference>
<proteinExistence type="inferred from homology"/>
<evidence type="ECO:0000259" key="2">
    <source>
        <dbReference type="Pfam" id="PF08327"/>
    </source>
</evidence>
<evidence type="ECO:0000313" key="3">
    <source>
        <dbReference type="EMBL" id="TCD18933.1"/>
    </source>
</evidence>
<comment type="caution">
    <text evidence="3">The sequence shown here is derived from an EMBL/GenBank/DDBJ whole genome shotgun (WGS) entry which is preliminary data.</text>
</comment>
<dbReference type="AlphaFoldDB" id="A0A4R0PKG5"/>
<dbReference type="SUPFAM" id="SSF55961">
    <property type="entry name" value="Bet v1-like"/>
    <property type="match status" value="1"/>
</dbReference>
<dbReference type="CDD" id="cd07814">
    <property type="entry name" value="SRPBCC_CalC_Aha1-like"/>
    <property type="match status" value="1"/>
</dbReference>
<protein>
    <submittedName>
        <fullName evidence="3">SRPBCC domain-containing protein</fullName>
    </submittedName>
</protein>
<name>A0A4R0PKG5_9SPHI</name>
<comment type="similarity">
    <text evidence="1">Belongs to the AHA1 family.</text>
</comment>
<dbReference type="Proteomes" id="UP000293925">
    <property type="component" value="Unassembled WGS sequence"/>
</dbReference>
<dbReference type="InterPro" id="IPR013538">
    <property type="entry name" value="ASHA1/2-like_C"/>
</dbReference>
<reference evidence="3 4" key="1">
    <citation type="submission" date="2019-02" db="EMBL/GenBank/DDBJ databases">
        <title>Pedobacter sp. RP-3-21 sp. nov., isolated from Arctic soil.</title>
        <authorList>
            <person name="Dahal R.H."/>
        </authorList>
    </citation>
    <scope>NUCLEOTIDE SEQUENCE [LARGE SCALE GENOMIC DNA]</scope>
    <source>
        <strain evidence="3 4">RP-3-21</strain>
    </source>
</reference>
<dbReference type="OrthoDB" id="287565at2"/>
<dbReference type="RefSeq" id="WP_131533488.1">
    <property type="nucleotide sequence ID" value="NZ_SJSO01000023.1"/>
</dbReference>
<gene>
    <name evidence="3" type="ORF">EZ456_20775</name>
</gene>
<dbReference type="EMBL" id="SJSO01000023">
    <property type="protein sequence ID" value="TCD18933.1"/>
    <property type="molecule type" value="Genomic_DNA"/>
</dbReference>
<sequence>MDNQDFTATILVDQSPQEAFKAITNLRAWWSASIEGATNELNAEFIYHYQDVHYCKMKLIELIPDQKVVWEVMDNYFKFTTDKNEWIGSKPTFTVSKKGNQTEITFVHESLVPHDECFEICKEAWTNYITNSLYNLITTGKGQPNVKEEDSFNAKLVEKWKLG</sequence>
<evidence type="ECO:0000313" key="4">
    <source>
        <dbReference type="Proteomes" id="UP000293925"/>
    </source>
</evidence>
<feature type="domain" description="Activator of Hsp90 ATPase homologue 1/2-like C-terminal" evidence="2">
    <location>
        <begin position="15"/>
        <end position="135"/>
    </location>
</feature>
<accession>A0A4R0PKG5</accession>
<dbReference type="Gene3D" id="3.30.530.20">
    <property type="match status" value="1"/>
</dbReference>
<organism evidence="3 4">
    <name type="scientific">Pedobacter psychrodurus</name>
    <dbReference type="NCBI Taxonomy" id="2530456"/>
    <lineage>
        <taxon>Bacteria</taxon>
        <taxon>Pseudomonadati</taxon>
        <taxon>Bacteroidota</taxon>
        <taxon>Sphingobacteriia</taxon>
        <taxon>Sphingobacteriales</taxon>
        <taxon>Sphingobacteriaceae</taxon>
        <taxon>Pedobacter</taxon>
    </lineage>
</organism>